<dbReference type="InterPro" id="IPR001251">
    <property type="entry name" value="CRAL-TRIO_dom"/>
</dbReference>
<keyword evidence="3" id="KW-1185">Reference proteome</keyword>
<dbReference type="PROSITE" id="PS50191">
    <property type="entry name" value="CRAL_TRIO"/>
    <property type="match status" value="1"/>
</dbReference>
<dbReference type="EMBL" id="JALNTZ010000008">
    <property type="protein sequence ID" value="KAJ3643780.1"/>
    <property type="molecule type" value="Genomic_DNA"/>
</dbReference>
<feature type="domain" description="CRAL-TRIO" evidence="1">
    <location>
        <begin position="128"/>
        <end position="247"/>
    </location>
</feature>
<gene>
    <name evidence="2" type="ORF">Zmor_026468</name>
</gene>
<dbReference type="InterPro" id="IPR036865">
    <property type="entry name" value="CRAL-TRIO_dom_sf"/>
</dbReference>
<sequence>MELLSISSNERAEILKHYDVSEAQVTEDVEIIKSWKQKQPHLPENISDGFIARMLLRNKFRVERTKEKLENYFTLRNYHHDLVRDFENIVPSKHFITHLPMPKLTPNYERVIIMKLINTDTDVYDIMELVKLDLAVTEILLQYDDSIGVRYVFDFEGFTLKHLTKWNPVIILKNVTLIEKAYSCRVMSVHCINFPEFASKIQGIFKIVLRPKIYDKLKIDSDLESLYQVIPKECLPSEYGGSCSSIQSLLKKWDEVLQTHHNFFLENYKNVSLEHLRPADFNKSDAFGPDGTFKKLGID</sequence>
<comment type="caution">
    <text evidence="2">The sequence shown here is derived from an EMBL/GenBank/DDBJ whole genome shotgun (WGS) entry which is preliminary data.</text>
</comment>
<dbReference type="SMART" id="SM00516">
    <property type="entry name" value="SEC14"/>
    <property type="match status" value="1"/>
</dbReference>
<dbReference type="PRINTS" id="PR00180">
    <property type="entry name" value="CRETINALDHBP"/>
</dbReference>
<proteinExistence type="predicted"/>
<name>A0AA38HTL1_9CUCU</name>
<dbReference type="PANTHER" id="PTHR10174">
    <property type="entry name" value="ALPHA-TOCOPHEROL TRANSFER PROTEIN-RELATED"/>
    <property type="match status" value="1"/>
</dbReference>
<dbReference type="GO" id="GO:1902936">
    <property type="term" value="F:phosphatidylinositol bisphosphate binding"/>
    <property type="evidence" value="ECO:0007669"/>
    <property type="project" value="TreeGrafter"/>
</dbReference>
<evidence type="ECO:0000313" key="3">
    <source>
        <dbReference type="Proteomes" id="UP001168821"/>
    </source>
</evidence>
<dbReference type="Proteomes" id="UP001168821">
    <property type="component" value="Unassembled WGS sequence"/>
</dbReference>
<reference evidence="2" key="1">
    <citation type="journal article" date="2023" name="G3 (Bethesda)">
        <title>Whole genome assemblies of Zophobas morio and Tenebrio molitor.</title>
        <authorList>
            <person name="Kaur S."/>
            <person name="Stinson S.A."/>
            <person name="diCenzo G.C."/>
        </authorList>
    </citation>
    <scope>NUCLEOTIDE SEQUENCE</scope>
    <source>
        <strain evidence="2">QUZm001</strain>
    </source>
</reference>
<dbReference type="GO" id="GO:0016020">
    <property type="term" value="C:membrane"/>
    <property type="evidence" value="ECO:0007669"/>
    <property type="project" value="TreeGrafter"/>
</dbReference>
<protein>
    <recommendedName>
        <fullName evidence="1">CRAL-TRIO domain-containing protein</fullName>
    </recommendedName>
</protein>
<dbReference type="AlphaFoldDB" id="A0AA38HTL1"/>
<dbReference type="PANTHER" id="PTHR10174:SF222">
    <property type="entry name" value="GH10083P-RELATED"/>
    <property type="match status" value="1"/>
</dbReference>
<accession>A0AA38HTL1</accession>
<dbReference type="Gene3D" id="3.40.525.10">
    <property type="entry name" value="CRAL-TRIO lipid binding domain"/>
    <property type="match status" value="1"/>
</dbReference>
<evidence type="ECO:0000259" key="1">
    <source>
        <dbReference type="PROSITE" id="PS50191"/>
    </source>
</evidence>
<evidence type="ECO:0000313" key="2">
    <source>
        <dbReference type="EMBL" id="KAJ3643780.1"/>
    </source>
</evidence>
<dbReference type="InterPro" id="IPR036273">
    <property type="entry name" value="CRAL/TRIO_N_dom_sf"/>
</dbReference>
<dbReference type="CDD" id="cd00170">
    <property type="entry name" value="SEC14"/>
    <property type="match status" value="1"/>
</dbReference>
<dbReference type="Pfam" id="PF00650">
    <property type="entry name" value="CRAL_TRIO"/>
    <property type="match status" value="1"/>
</dbReference>
<organism evidence="2 3">
    <name type="scientific">Zophobas morio</name>
    <dbReference type="NCBI Taxonomy" id="2755281"/>
    <lineage>
        <taxon>Eukaryota</taxon>
        <taxon>Metazoa</taxon>
        <taxon>Ecdysozoa</taxon>
        <taxon>Arthropoda</taxon>
        <taxon>Hexapoda</taxon>
        <taxon>Insecta</taxon>
        <taxon>Pterygota</taxon>
        <taxon>Neoptera</taxon>
        <taxon>Endopterygota</taxon>
        <taxon>Coleoptera</taxon>
        <taxon>Polyphaga</taxon>
        <taxon>Cucujiformia</taxon>
        <taxon>Tenebrionidae</taxon>
        <taxon>Zophobas</taxon>
    </lineage>
</organism>
<dbReference type="SUPFAM" id="SSF52087">
    <property type="entry name" value="CRAL/TRIO domain"/>
    <property type="match status" value="1"/>
</dbReference>
<dbReference type="SUPFAM" id="SSF46938">
    <property type="entry name" value="CRAL/TRIO N-terminal domain"/>
    <property type="match status" value="1"/>
</dbReference>